<evidence type="ECO:0000313" key="4">
    <source>
        <dbReference type="EMBL" id="MEJ1154271.1"/>
    </source>
</evidence>
<dbReference type="InterPro" id="IPR011004">
    <property type="entry name" value="Trimer_LpxA-like_sf"/>
</dbReference>
<keyword evidence="2 4" id="KW-0808">Transferase</keyword>
<proteinExistence type="inferred from homology"/>
<dbReference type="PROSITE" id="PS00101">
    <property type="entry name" value="HEXAPEP_TRANSFERASES"/>
    <property type="match status" value="1"/>
</dbReference>
<organism evidence="4 5">
    <name type="scientific">Microbacterium marmarense</name>
    <dbReference type="NCBI Taxonomy" id="3122051"/>
    <lineage>
        <taxon>Bacteria</taxon>
        <taxon>Bacillati</taxon>
        <taxon>Actinomycetota</taxon>
        <taxon>Actinomycetes</taxon>
        <taxon>Micrococcales</taxon>
        <taxon>Microbacteriaceae</taxon>
        <taxon>Microbacterium</taxon>
    </lineage>
</organism>
<dbReference type="PANTHER" id="PTHR23416:SF23">
    <property type="entry name" value="ACETYLTRANSFERASE C18B11.09C-RELATED"/>
    <property type="match status" value="1"/>
</dbReference>
<comment type="similarity">
    <text evidence="1">Belongs to the transferase hexapeptide repeat family.</text>
</comment>
<sequence>MNGMKLIQNVMRVRDAAFTAFVRGGFAHIGRGSRIMLPFRAGNPHKVSIGRNVLVGPSSWFMVPRLDTPGTVIHIGDRVRMNQVSIAAVQEVVIEEAVAMARGVYIADHMHGFDDPTIPIRDQALTRIAPVRIRRGAWLGQNVVVMPGVEIGAGAVIGANSVVTSDVPPRTIAVGAPARVIRELPQ</sequence>
<dbReference type="InterPro" id="IPR018357">
    <property type="entry name" value="Hexapep_transf_CS"/>
</dbReference>
<evidence type="ECO:0000256" key="2">
    <source>
        <dbReference type="ARBA" id="ARBA00022679"/>
    </source>
</evidence>
<name>A0ABU8LRK6_9MICO</name>
<dbReference type="Proteomes" id="UP001368654">
    <property type="component" value="Unassembled WGS sequence"/>
</dbReference>
<dbReference type="Gene3D" id="2.160.10.10">
    <property type="entry name" value="Hexapeptide repeat proteins"/>
    <property type="match status" value="1"/>
</dbReference>
<keyword evidence="5" id="KW-1185">Reference proteome</keyword>
<dbReference type="Pfam" id="PF00132">
    <property type="entry name" value="Hexapep"/>
    <property type="match status" value="1"/>
</dbReference>
<dbReference type="GO" id="GO:0016746">
    <property type="term" value="F:acyltransferase activity"/>
    <property type="evidence" value="ECO:0007669"/>
    <property type="project" value="UniProtKB-KW"/>
</dbReference>
<dbReference type="CDD" id="cd04647">
    <property type="entry name" value="LbH_MAT_like"/>
    <property type="match status" value="1"/>
</dbReference>
<dbReference type="SUPFAM" id="SSF51161">
    <property type="entry name" value="Trimeric LpxA-like enzymes"/>
    <property type="match status" value="1"/>
</dbReference>
<evidence type="ECO:0000256" key="1">
    <source>
        <dbReference type="ARBA" id="ARBA00007274"/>
    </source>
</evidence>
<dbReference type="PANTHER" id="PTHR23416">
    <property type="entry name" value="SIALIC ACID SYNTHASE-RELATED"/>
    <property type="match status" value="1"/>
</dbReference>
<keyword evidence="4" id="KW-0012">Acyltransferase</keyword>
<evidence type="ECO:0000313" key="5">
    <source>
        <dbReference type="Proteomes" id="UP001368654"/>
    </source>
</evidence>
<keyword evidence="3" id="KW-0677">Repeat</keyword>
<dbReference type="InterPro" id="IPR001451">
    <property type="entry name" value="Hexapep"/>
</dbReference>
<dbReference type="EMBL" id="JBBDGL010000001">
    <property type="protein sequence ID" value="MEJ1154271.1"/>
    <property type="molecule type" value="Genomic_DNA"/>
</dbReference>
<gene>
    <name evidence="4" type="ORF">WDU96_01500</name>
</gene>
<evidence type="ECO:0000256" key="3">
    <source>
        <dbReference type="ARBA" id="ARBA00022737"/>
    </source>
</evidence>
<dbReference type="EC" id="2.3.1.-" evidence="4"/>
<comment type="caution">
    <text evidence="4">The sequence shown here is derived from an EMBL/GenBank/DDBJ whole genome shotgun (WGS) entry which is preliminary data.</text>
</comment>
<accession>A0ABU8LRK6</accession>
<reference evidence="4 5" key="1">
    <citation type="submission" date="2024-02" db="EMBL/GenBank/DDBJ databases">
        <authorList>
            <person name="Saticioglu I.B."/>
        </authorList>
    </citation>
    <scope>NUCLEOTIDE SEQUENCE [LARGE SCALE GENOMIC DNA]</scope>
    <source>
        <strain evidence="4 5">Mu-86</strain>
    </source>
</reference>
<dbReference type="InterPro" id="IPR051159">
    <property type="entry name" value="Hexapeptide_acetyltransf"/>
</dbReference>
<protein>
    <submittedName>
        <fullName evidence="4">Acyltransferase</fullName>
        <ecNumber evidence="4">2.3.1.-</ecNumber>
    </submittedName>
</protein>